<proteinExistence type="predicted"/>
<dbReference type="AlphaFoldDB" id="A0AAV2D7K7"/>
<protein>
    <submittedName>
        <fullName evidence="2">Uncharacterized protein</fullName>
    </submittedName>
</protein>
<feature type="compositionally biased region" description="Low complexity" evidence="1">
    <location>
        <begin position="134"/>
        <end position="146"/>
    </location>
</feature>
<organism evidence="2 3">
    <name type="scientific">Linum trigynum</name>
    <dbReference type="NCBI Taxonomy" id="586398"/>
    <lineage>
        <taxon>Eukaryota</taxon>
        <taxon>Viridiplantae</taxon>
        <taxon>Streptophyta</taxon>
        <taxon>Embryophyta</taxon>
        <taxon>Tracheophyta</taxon>
        <taxon>Spermatophyta</taxon>
        <taxon>Magnoliopsida</taxon>
        <taxon>eudicotyledons</taxon>
        <taxon>Gunneridae</taxon>
        <taxon>Pentapetalae</taxon>
        <taxon>rosids</taxon>
        <taxon>fabids</taxon>
        <taxon>Malpighiales</taxon>
        <taxon>Linaceae</taxon>
        <taxon>Linum</taxon>
    </lineage>
</organism>
<dbReference type="Proteomes" id="UP001497516">
    <property type="component" value="Chromosome 2"/>
</dbReference>
<evidence type="ECO:0000313" key="2">
    <source>
        <dbReference type="EMBL" id="CAL1369413.1"/>
    </source>
</evidence>
<sequence length="146" mass="15837">MSPATYPCPPSRPIDDRGWQQRSCNCPVQPCSADYFADWQAQIDQVEIINNSIAVCRILGLQVGDSGLMAEGKVADLAAEICRSRRRKHRTKLEMERHRLGIDECTIQASRSRHGAGHSVDHAPSGPSKSRDYSGSGSVAISGASS</sequence>
<evidence type="ECO:0000313" key="3">
    <source>
        <dbReference type="Proteomes" id="UP001497516"/>
    </source>
</evidence>
<feature type="region of interest" description="Disordered" evidence="1">
    <location>
        <begin position="108"/>
        <end position="146"/>
    </location>
</feature>
<evidence type="ECO:0000256" key="1">
    <source>
        <dbReference type="SAM" id="MobiDB-lite"/>
    </source>
</evidence>
<gene>
    <name evidence="2" type="ORF">LTRI10_LOCUS12037</name>
</gene>
<reference evidence="2 3" key="1">
    <citation type="submission" date="2024-04" db="EMBL/GenBank/DDBJ databases">
        <authorList>
            <person name="Fracassetti M."/>
        </authorList>
    </citation>
    <scope>NUCLEOTIDE SEQUENCE [LARGE SCALE GENOMIC DNA]</scope>
</reference>
<accession>A0AAV2D7K7</accession>
<dbReference type="EMBL" id="OZ034815">
    <property type="protein sequence ID" value="CAL1369413.1"/>
    <property type="molecule type" value="Genomic_DNA"/>
</dbReference>
<keyword evidence="3" id="KW-1185">Reference proteome</keyword>
<name>A0AAV2D7K7_9ROSI</name>